<dbReference type="AlphaFoldDB" id="A0A0F0M3P4"/>
<reference evidence="2 3" key="1">
    <citation type="submission" date="2015-02" db="EMBL/GenBank/DDBJ databases">
        <title>Draft genome sequences of ten Microbacterium spp. with emphasis on heavy metal contaminated environments.</title>
        <authorList>
            <person name="Corretto E."/>
        </authorList>
    </citation>
    <scope>NUCLEOTIDE SEQUENCE [LARGE SCALE GENOMIC DNA]</scope>
    <source>
        <strain evidence="2 3">DSM 18659</strain>
    </source>
</reference>
<dbReference type="STRING" id="400772.RR49_00149"/>
<name>A0A0F0M3P4_9MICO</name>
<dbReference type="Gene3D" id="3.40.960.10">
    <property type="entry name" value="VSR Endonuclease"/>
    <property type="match status" value="1"/>
</dbReference>
<comment type="caution">
    <text evidence="2">The sequence shown here is derived from an EMBL/GenBank/DDBJ whole genome shotgun (WGS) entry which is preliminary data.</text>
</comment>
<evidence type="ECO:0000313" key="3">
    <source>
        <dbReference type="Proteomes" id="UP000033451"/>
    </source>
</evidence>
<feature type="domain" description="DUF559" evidence="1">
    <location>
        <begin position="196"/>
        <end position="255"/>
    </location>
</feature>
<evidence type="ECO:0000259" key="1">
    <source>
        <dbReference type="Pfam" id="PF04480"/>
    </source>
</evidence>
<dbReference type="Pfam" id="PF04480">
    <property type="entry name" value="DUF559"/>
    <property type="match status" value="1"/>
</dbReference>
<protein>
    <recommendedName>
        <fullName evidence="1">DUF559 domain-containing protein</fullName>
    </recommendedName>
</protein>
<dbReference type="EMBL" id="JYIY01000037">
    <property type="protein sequence ID" value="KJL44391.1"/>
    <property type="molecule type" value="Genomic_DNA"/>
</dbReference>
<sequence length="259" mass="29099">MRTSAQLRALRYSRTRIERALETGELIRLRRGVFATPSSCDDVRRAARAGGRLACISAARHLGIWVLSDDDHLHLRCGHHSRTPTIIEADTIVHWGDAPTPRATARSVLREIDRCAGTEQFFVALESSLRLGLVAPHDLAWLHERTNDRAREAIAFARDDADSGLESLIRWRLRHWQLDVRAQVSVLGVGRVDLLIDGRLIVEADGRENHAGAERRHHDLVRDAASAAWGYRTLRFDYALIVHDWDLVERAILGALGLG</sequence>
<proteinExistence type="predicted"/>
<dbReference type="PATRIC" id="fig|400772.4.peg.173"/>
<dbReference type="RefSeq" id="WP_048809487.1">
    <property type="nucleotide sequence ID" value="NZ_JYIY01000037.1"/>
</dbReference>
<accession>A0A0F0M3P4</accession>
<dbReference type="InterPro" id="IPR007569">
    <property type="entry name" value="DUF559"/>
</dbReference>
<dbReference type="Proteomes" id="UP000033451">
    <property type="component" value="Unassembled WGS sequence"/>
</dbReference>
<gene>
    <name evidence="2" type="ORF">RR49_00149</name>
</gene>
<evidence type="ECO:0000313" key="2">
    <source>
        <dbReference type="EMBL" id="KJL44391.1"/>
    </source>
</evidence>
<organism evidence="2 3">
    <name type="scientific">Microbacterium ginsengisoli</name>
    <dbReference type="NCBI Taxonomy" id="400772"/>
    <lineage>
        <taxon>Bacteria</taxon>
        <taxon>Bacillati</taxon>
        <taxon>Actinomycetota</taxon>
        <taxon>Actinomycetes</taxon>
        <taxon>Micrococcales</taxon>
        <taxon>Microbacteriaceae</taxon>
        <taxon>Microbacterium</taxon>
    </lineage>
</organism>
<keyword evidence="3" id="KW-1185">Reference proteome</keyword>